<dbReference type="SUPFAM" id="SSF54593">
    <property type="entry name" value="Glyoxalase/Bleomycin resistance protein/Dihydroxybiphenyl dioxygenase"/>
    <property type="match status" value="1"/>
</dbReference>
<dbReference type="PANTHER" id="PTHR43048:SF3">
    <property type="entry name" value="METHYLMALONYL-COA EPIMERASE, MITOCHONDRIAL"/>
    <property type="match status" value="1"/>
</dbReference>
<dbReference type="GO" id="GO:0046491">
    <property type="term" value="P:L-methylmalonyl-CoA metabolic process"/>
    <property type="evidence" value="ECO:0007669"/>
    <property type="project" value="TreeGrafter"/>
</dbReference>
<dbReference type="Gene3D" id="3.10.180.10">
    <property type="entry name" value="2,3-Dihydroxybiphenyl 1,2-Dioxygenase, domain 1"/>
    <property type="match status" value="1"/>
</dbReference>
<dbReference type="GO" id="GO:0004462">
    <property type="term" value="F:lactoylglutathione lyase activity"/>
    <property type="evidence" value="ECO:0007669"/>
    <property type="project" value="InterPro"/>
</dbReference>
<keyword evidence="1" id="KW-0479">Metal-binding</keyword>
<feature type="domain" description="VOC" evidence="2">
    <location>
        <begin position="4"/>
        <end position="86"/>
    </location>
</feature>
<evidence type="ECO:0000313" key="3">
    <source>
        <dbReference type="EMBL" id="SVB50890.1"/>
    </source>
</evidence>
<gene>
    <name evidence="3" type="ORF">METZ01_LOCUS203744</name>
</gene>
<name>A0A382EJL6_9ZZZZ</name>
<proteinExistence type="predicted"/>
<dbReference type="Pfam" id="PF13669">
    <property type="entry name" value="Glyoxalase_4"/>
    <property type="match status" value="1"/>
</dbReference>
<dbReference type="GO" id="GO:0004493">
    <property type="term" value="F:methylmalonyl-CoA epimerase activity"/>
    <property type="evidence" value="ECO:0007669"/>
    <property type="project" value="TreeGrafter"/>
</dbReference>
<dbReference type="AlphaFoldDB" id="A0A382EJL6"/>
<accession>A0A382EJL6</accession>
<dbReference type="PANTHER" id="PTHR43048">
    <property type="entry name" value="METHYLMALONYL-COA EPIMERASE"/>
    <property type="match status" value="1"/>
</dbReference>
<dbReference type="InterPro" id="IPR037523">
    <property type="entry name" value="VOC_core"/>
</dbReference>
<dbReference type="InterPro" id="IPR029068">
    <property type="entry name" value="Glyas_Bleomycin-R_OHBP_Dase"/>
</dbReference>
<feature type="non-terminal residue" evidence="3">
    <location>
        <position position="86"/>
    </location>
</feature>
<evidence type="ECO:0000259" key="2">
    <source>
        <dbReference type="PROSITE" id="PS51819"/>
    </source>
</evidence>
<dbReference type="PROSITE" id="PS51819">
    <property type="entry name" value="VOC"/>
    <property type="match status" value="1"/>
</dbReference>
<dbReference type="EMBL" id="UINC01044863">
    <property type="protein sequence ID" value="SVB50890.1"/>
    <property type="molecule type" value="Genomic_DNA"/>
</dbReference>
<protein>
    <recommendedName>
        <fullName evidence="2">VOC domain-containing protein</fullName>
    </recommendedName>
</protein>
<dbReference type="GO" id="GO:0046872">
    <property type="term" value="F:metal ion binding"/>
    <property type="evidence" value="ECO:0007669"/>
    <property type="project" value="UniProtKB-KW"/>
</dbReference>
<organism evidence="3">
    <name type="scientific">marine metagenome</name>
    <dbReference type="NCBI Taxonomy" id="408172"/>
    <lineage>
        <taxon>unclassified sequences</taxon>
        <taxon>metagenomes</taxon>
        <taxon>ecological metagenomes</taxon>
    </lineage>
</organism>
<dbReference type="InterPro" id="IPR051785">
    <property type="entry name" value="MMCE/EMCE_epimerase"/>
</dbReference>
<dbReference type="InterPro" id="IPR018146">
    <property type="entry name" value="Glyoxalase_1_CS"/>
</dbReference>
<reference evidence="3" key="1">
    <citation type="submission" date="2018-05" db="EMBL/GenBank/DDBJ databases">
        <authorList>
            <person name="Lanie J.A."/>
            <person name="Ng W.-L."/>
            <person name="Kazmierczak K.M."/>
            <person name="Andrzejewski T.M."/>
            <person name="Davidsen T.M."/>
            <person name="Wayne K.J."/>
            <person name="Tettelin H."/>
            <person name="Glass J.I."/>
            <person name="Rusch D."/>
            <person name="Podicherti R."/>
            <person name="Tsui H.-C.T."/>
            <person name="Winkler M.E."/>
        </authorList>
    </citation>
    <scope>NUCLEOTIDE SEQUENCE</scope>
</reference>
<evidence type="ECO:0000256" key="1">
    <source>
        <dbReference type="ARBA" id="ARBA00022723"/>
    </source>
</evidence>
<dbReference type="PROSITE" id="PS00934">
    <property type="entry name" value="GLYOXALASE_I_1"/>
    <property type="match status" value="1"/>
</dbReference>
<sequence>MKVVLDHIGIAVDDLEKALGFYRDGLGLNVDLTEDVPSQAVRAHFVETGNAKLELLEATSSESPIARSIERRGVGLHHITFRVDDL</sequence>